<feature type="domain" description="C-type lectin" evidence="2">
    <location>
        <begin position="31"/>
        <end position="151"/>
    </location>
</feature>
<keyword evidence="1" id="KW-0732">Signal</keyword>
<organism evidence="4 5">
    <name type="scientific">Plectus sambesii</name>
    <dbReference type="NCBI Taxonomy" id="2011161"/>
    <lineage>
        <taxon>Eukaryota</taxon>
        <taxon>Metazoa</taxon>
        <taxon>Ecdysozoa</taxon>
        <taxon>Nematoda</taxon>
        <taxon>Chromadorea</taxon>
        <taxon>Plectida</taxon>
        <taxon>Plectina</taxon>
        <taxon>Plectoidea</taxon>
        <taxon>Plectidae</taxon>
        <taxon>Plectus</taxon>
    </lineage>
</organism>
<dbReference type="InterPro" id="IPR001304">
    <property type="entry name" value="C-type_lectin-like"/>
</dbReference>
<dbReference type="Proteomes" id="UP000887566">
    <property type="component" value="Unplaced"/>
</dbReference>
<dbReference type="NCBIfam" id="NF040941">
    <property type="entry name" value="GGGWT_bact"/>
    <property type="match status" value="1"/>
</dbReference>
<dbReference type="AlphaFoldDB" id="A0A914W2W3"/>
<dbReference type="InterPro" id="IPR036056">
    <property type="entry name" value="Fibrinogen-like_C"/>
</dbReference>
<feature type="chain" id="PRO_5036719043" evidence="1">
    <location>
        <begin position="19"/>
        <end position="202"/>
    </location>
</feature>
<dbReference type="PROSITE" id="PS50041">
    <property type="entry name" value="C_TYPE_LECTIN_2"/>
    <property type="match status" value="1"/>
</dbReference>
<dbReference type="SMART" id="SM00034">
    <property type="entry name" value="CLECT"/>
    <property type="match status" value="1"/>
</dbReference>
<evidence type="ECO:0000259" key="2">
    <source>
        <dbReference type="PROSITE" id="PS50041"/>
    </source>
</evidence>
<dbReference type="SUPFAM" id="SSF56436">
    <property type="entry name" value="C-type lectin-like"/>
    <property type="match status" value="1"/>
</dbReference>
<dbReference type="Pfam" id="PF00147">
    <property type="entry name" value="Fibrinogen_C"/>
    <property type="match status" value="1"/>
</dbReference>
<feature type="signal peptide" evidence="1">
    <location>
        <begin position="1"/>
        <end position="18"/>
    </location>
</feature>
<dbReference type="InterPro" id="IPR016187">
    <property type="entry name" value="CTDL_fold"/>
</dbReference>
<dbReference type="InterPro" id="IPR016186">
    <property type="entry name" value="C-type_lectin-like/link_sf"/>
</dbReference>
<sequence length="202" mass="22003">MHCLFIVLSLSLVVTISSQKCPNGWRASEAIPNKCYYVGTQKNIWFDAEAYCKNAGLNAHLTSIASAFENADVDAVVGSTQSAAGCGQFWIGGNDIAQNGNWTWEDGSSWEYSNWGPGQPDLSQQCVSTAALTTGKWKAESCAHENCFICEMYMLPATDCKDWFNYGAHTDGIYSINPDGKGAVNVFCDMTTDGGGWTVFQR</sequence>
<evidence type="ECO:0000256" key="1">
    <source>
        <dbReference type="SAM" id="SignalP"/>
    </source>
</evidence>
<dbReference type="PROSITE" id="PS51406">
    <property type="entry name" value="FIBRINOGEN_C_2"/>
    <property type="match status" value="1"/>
</dbReference>
<dbReference type="Pfam" id="PF00059">
    <property type="entry name" value="Lectin_C"/>
    <property type="match status" value="1"/>
</dbReference>
<evidence type="ECO:0000313" key="5">
    <source>
        <dbReference type="WBParaSite" id="PSAMB.scaffold3109size19648.g20364.t1"/>
    </source>
</evidence>
<dbReference type="CDD" id="cd00037">
    <property type="entry name" value="CLECT"/>
    <property type="match status" value="1"/>
</dbReference>
<dbReference type="WBParaSite" id="PSAMB.scaffold3109size19648.g20364.t1">
    <property type="protein sequence ID" value="PSAMB.scaffold3109size19648.g20364.t1"/>
    <property type="gene ID" value="PSAMB.scaffold3109size19648.g20364"/>
</dbReference>
<protein>
    <submittedName>
        <fullName evidence="5">C-type lectin domain-containing protein</fullName>
    </submittedName>
</protein>
<accession>A0A914W2W3</accession>
<dbReference type="SUPFAM" id="SSF56496">
    <property type="entry name" value="Fibrinogen C-terminal domain-like"/>
    <property type="match status" value="1"/>
</dbReference>
<name>A0A914W2W3_9BILA</name>
<feature type="domain" description="Fibrinogen C-terminal" evidence="3">
    <location>
        <begin position="151"/>
        <end position="202"/>
    </location>
</feature>
<dbReference type="Gene3D" id="3.90.215.10">
    <property type="entry name" value="Gamma Fibrinogen, chain A, domain 1"/>
    <property type="match status" value="1"/>
</dbReference>
<proteinExistence type="predicted"/>
<dbReference type="PANTHER" id="PTHR22803">
    <property type="entry name" value="MANNOSE, PHOSPHOLIPASE, LECTIN RECEPTOR RELATED"/>
    <property type="match status" value="1"/>
</dbReference>
<keyword evidence="4" id="KW-1185">Reference proteome</keyword>
<evidence type="ECO:0000259" key="3">
    <source>
        <dbReference type="PROSITE" id="PS51406"/>
    </source>
</evidence>
<dbReference type="InterPro" id="IPR014716">
    <property type="entry name" value="Fibrinogen_a/b/g_C_1"/>
</dbReference>
<reference evidence="5" key="1">
    <citation type="submission" date="2022-11" db="UniProtKB">
        <authorList>
            <consortium name="WormBaseParasite"/>
        </authorList>
    </citation>
    <scope>IDENTIFICATION</scope>
</reference>
<evidence type="ECO:0000313" key="4">
    <source>
        <dbReference type="Proteomes" id="UP000887566"/>
    </source>
</evidence>
<dbReference type="InterPro" id="IPR002181">
    <property type="entry name" value="Fibrinogen_a/b/g_C_dom"/>
</dbReference>
<dbReference type="Gene3D" id="3.10.100.10">
    <property type="entry name" value="Mannose-Binding Protein A, subunit A"/>
    <property type="match status" value="1"/>
</dbReference>
<dbReference type="InterPro" id="IPR050111">
    <property type="entry name" value="C-type_lectin/snaclec_domain"/>
</dbReference>